<protein>
    <submittedName>
        <fullName evidence="1">Uncharacterized protein</fullName>
    </submittedName>
</protein>
<sequence>MVFIELNDSCFKLSDSISSRLLAASRVNQTPSLVSSAVATFPPDMGTMSVPPVMPLGPTVCMGHASLTSLVTHPVLIAWRTHRHPWSSEEPEQYGEASSVHRKGVWGSNPSFITRSITHNEYSFVALCFAQRPPNPSHNIHFTRRSTFLRHAMSDVTTFAR</sequence>
<evidence type="ECO:0000313" key="2">
    <source>
        <dbReference type="Proteomes" id="UP000327157"/>
    </source>
</evidence>
<evidence type="ECO:0000313" key="1">
    <source>
        <dbReference type="EMBL" id="KAB2632365.1"/>
    </source>
</evidence>
<comment type="caution">
    <text evidence="1">The sequence shown here is derived from an EMBL/GenBank/DDBJ whole genome shotgun (WGS) entry which is preliminary data.</text>
</comment>
<keyword evidence="2" id="KW-1185">Reference proteome</keyword>
<organism evidence="1 2">
    <name type="scientific">Pyrus ussuriensis x Pyrus communis</name>
    <dbReference type="NCBI Taxonomy" id="2448454"/>
    <lineage>
        <taxon>Eukaryota</taxon>
        <taxon>Viridiplantae</taxon>
        <taxon>Streptophyta</taxon>
        <taxon>Embryophyta</taxon>
        <taxon>Tracheophyta</taxon>
        <taxon>Spermatophyta</taxon>
        <taxon>Magnoliopsida</taxon>
        <taxon>eudicotyledons</taxon>
        <taxon>Gunneridae</taxon>
        <taxon>Pentapetalae</taxon>
        <taxon>rosids</taxon>
        <taxon>fabids</taxon>
        <taxon>Rosales</taxon>
        <taxon>Rosaceae</taxon>
        <taxon>Amygdaloideae</taxon>
        <taxon>Maleae</taxon>
        <taxon>Pyrus</taxon>
    </lineage>
</organism>
<reference evidence="2" key="2">
    <citation type="submission" date="2019-10" db="EMBL/GenBank/DDBJ databases">
        <title>A de novo genome assembly of a pear dwarfing rootstock.</title>
        <authorList>
            <person name="Wang F."/>
            <person name="Wang J."/>
            <person name="Li S."/>
            <person name="Zhang Y."/>
            <person name="Fang M."/>
            <person name="Ma L."/>
            <person name="Zhao Y."/>
            <person name="Jiang S."/>
        </authorList>
    </citation>
    <scope>NUCLEOTIDE SEQUENCE [LARGE SCALE GENOMIC DNA]</scope>
</reference>
<accession>A0A5N5HWR9</accession>
<dbReference type="AlphaFoldDB" id="A0A5N5HWR9"/>
<reference evidence="1 2" key="3">
    <citation type="submission" date="2019-11" db="EMBL/GenBank/DDBJ databases">
        <title>A de novo genome assembly of a pear dwarfing rootstock.</title>
        <authorList>
            <person name="Wang F."/>
            <person name="Wang J."/>
            <person name="Li S."/>
            <person name="Zhang Y."/>
            <person name="Fang M."/>
            <person name="Ma L."/>
            <person name="Zhao Y."/>
            <person name="Jiang S."/>
        </authorList>
    </citation>
    <scope>NUCLEOTIDE SEQUENCE [LARGE SCALE GENOMIC DNA]</scope>
    <source>
        <strain evidence="1">S2</strain>
        <tissue evidence="1">Leaf</tissue>
    </source>
</reference>
<proteinExistence type="predicted"/>
<gene>
    <name evidence="1" type="ORF">D8674_028612</name>
</gene>
<dbReference type="Proteomes" id="UP000327157">
    <property type="component" value="Chromosome 6"/>
</dbReference>
<name>A0A5N5HWR9_9ROSA</name>
<dbReference type="EMBL" id="SMOL01000120">
    <property type="protein sequence ID" value="KAB2632365.1"/>
    <property type="molecule type" value="Genomic_DNA"/>
</dbReference>
<reference evidence="1 2" key="1">
    <citation type="submission" date="2019-09" db="EMBL/GenBank/DDBJ databases">
        <authorList>
            <person name="Ou C."/>
        </authorList>
    </citation>
    <scope>NUCLEOTIDE SEQUENCE [LARGE SCALE GENOMIC DNA]</scope>
    <source>
        <strain evidence="1">S2</strain>
        <tissue evidence="1">Leaf</tissue>
    </source>
</reference>